<dbReference type="SUPFAM" id="SSF50891">
    <property type="entry name" value="Cyclophilin-like"/>
    <property type="match status" value="1"/>
</dbReference>
<comment type="catalytic activity">
    <reaction evidence="1 4">
        <text>[protein]-peptidylproline (omega=180) = [protein]-peptidylproline (omega=0)</text>
        <dbReference type="Rhea" id="RHEA:16237"/>
        <dbReference type="Rhea" id="RHEA-COMP:10747"/>
        <dbReference type="Rhea" id="RHEA-COMP:10748"/>
        <dbReference type="ChEBI" id="CHEBI:83833"/>
        <dbReference type="ChEBI" id="CHEBI:83834"/>
        <dbReference type="EC" id="5.2.1.8"/>
    </reaction>
</comment>
<evidence type="ECO:0000259" key="5">
    <source>
        <dbReference type="PROSITE" id="PS50072"/>
    </source>
</evidence>
<organism evidence="6 7">
    <name type="scientific">Trichodelitschia bisporula</name>
    <dbReference type="NCBI Taxonomy" id="703511"/>
    <lineage>
        <taxon>Eukaryota</taxon>
        <taxon>Fungi</taxon>
        <taxon>Dikarya</taxon>
        <taxon>Ascomycota</taxon>
        <taxon>Pezizomycotina</taxon>
        <taxon>Dothideomycetes</taxon>
        <taxon>Dothideomycetes incertae sedis</taxon>
        <taxon>Phaeotrichales</taxon>
        <taxon>Phaeotrichaceae</taxon>
        <taxon>Trichodelitschia</taxon>
    </lineage>
</organism>
<dbReference type="GO" id="GO:0003755">
    <property type="term" value="F:peptidyl-prolyl cis-trans isomerase activity"/>
    <property type="evidence" value="ECO:0007669"/>
    <property type="project" value="UniProtKB-UniRule"/>
</dbReference>
<name>A0A6G1I5B1_9PEZI</name>
<comment type="function">
    <text evidence="4">PPIases accelerate the folding of proteins. It catalyzes the cis-trans isomerization of proline imidic peptide bonds in oligopeptides.</text>
</comment>
<dbReference type="EMBL" id="ML996689">
    <property type="protein sequence ID" value="KAF2403371.1"/>
    <property type="molecule type" value="Genomic_DNA"/>
</dbReference>
<keyword evidence="2 4" id="KW-0697">Rotamase</keyword>
<dbReference type="InterPro" id="IPR029000">
    <property type="entry name" value="Cyclophilin-like_dom_sf"/>
</dbReference>
<dbReference type="OrthoDB" id="407558at2759"/>
<dbReference type="FunFam" id="2.40.100.10:FF:000025">
    <property type="entry name" value="Peptidyl-prolyl cis-trans isomerase CYP19-2"/>
    <property type="match status" value="1"/>
</dbReference>
<dbReference type="PROSITE" id="PS50072">
    <property type="entry name" value="CSA_PPIASE_2"/>
    <property type="match status" value="1"/>
</dbReference>
<reference evidence="6" key="1">
    <citation type="journal article" date="2020" name="Stud. Mycol.">
        <title>101 Dothideomycetes genomes: a test case for predicting lifestyles and emergence of pathogens.</title>
        <authorList>
            <person name="Haridas S."/>
            <person name="Albert R."/>
            <person name="Binder M."/>
            <person name="Bloem J."/>
            <person name="Labutti K."/>
            <person name="Salamov A."/>
            <person name="Andreopoulos B."/>
            <person name="Baker S."/>
            <person name="Barry K."/>
            <person name="Bills G."/>
            <person name="Bluhm B."/>
            <person name="Cannon C."/>
            <person name="Castanera R."/>
            <person name="Culley D."/>
            <person name="Daum C."/>
            <person name="Ezra D."/>
            <person name="Gonzalez J."/>
            <person name="Henrissat B."/>
            <person name="Kuo A."/>
            <person name="Liang C."/>
            <person name="Lipzen A."/>
            <person name="Lutzoni F."/>
            <person name="Magnuson J."/>
            <person name="Mondo S."/>
            <person name="Nolan M."/>
            <person name="Ohm R."/>
            <person name="Pangilinan J."/>
            <person name="Park H.-J."/>
            <person name="Ramirez L."/>
            <person name="Alfaro M."/>
            <person name="Sun H."/>
            <person name="Tritt A."/>
            <person name="Yoshinaga Y."/>
            <person name="Zwiers L.-H."/>
            <person name="Turgeon B."/>
            <person name="Goodwin S."/>
            <person name="Spatafora J."/>
            <person name="Crous P."/>
            <person name="Grigoriev I."/>
        </authorList>
    </citation>
    <scope>NUCLEOTIDE SEQUENCE</scope>
    <source>
        <strain evidence="6">CBS 262.69</strain>
    </source>
</reference>
<dbReference type="Gene3D" id="2.40.100.10">
    <property type="entry name" value="Cyclophilin-like"/>
    <property type="match status" value="1"/>
</dbReference>
<dbReference type="InterPro" id="IPR002130">
    <property type="entry name" value="Cyclophilin-type_PPIase_dom"/>
</dbReference>
<dbReference type="GO" id="GO:0005737">
    <property type="term" value="C:cytoplasm"/>
    <property type="evidence" value="ECO:0007669"/>
    <property type="project" value="TreeGrafter"/>
</dbReference>
<dbReference type="PIRSF" id="PIRSF001467">
    <property type="entry name" value="Peptidylpro_ismrse"/>
    <property type="match status" value="1"/>
</dbReference>
<accession>A0A6G1I5B1</accession>
<comment type="similarity">
    <text evidence="4">Belongs to the cyclophilin-type PPIase family.</text>
</comment>
<evidence type="ECO:0000313" key="6">
    <source>
        <dbReference type="EMBL" id="KAF2403371.1"/>
    </source>
</evidence>
<evidence type="ECO:0000256" key="3">
    <source>
        <dbReference type="ARBA" id="ARBA00023235"/>
    </source>
</evidence>
<protein>
    <recommendedName>
        <fullName evidence="4">Peptidyl-prolyl cis-trans isomerase</fullName>
        <shortName evidence="4">PPIase</shortName>
        <ecNumber evidence="4">5.2.1.8</ecNumber>
    </recommendedName>
</protein>
<dbReference type="Pfam" id="PF00160">
    <property type="entry name" value="Pro_isomerase"/>
    <property type="match status" value="1"/>
</dbReference>
<dbReference type="InterPro" id="IPR024936">
    <property type="entry name" value="Cyclophilin-type_PPIase"/>
</dbReference>
<dbReference type="PROSITE" id="PS00170">
    <property type="entry name" value="CSA_PPIASE_1"/>
    <property type="match status" value="1"/>
</dbReference>
<dbReference type="GO" id="GO:0006457">
    <property type="term" value="P:protein folding"/>
    <property type="evidence" value="ECO:0007669"/>
    <property type="project" value="InterPro"/>
</dbReference>
<evidence type="ECO:0000256" key="1">
    <source>
        <dbReference type="ARBA" id="ARBA00000971"/>
    </source>
</evidence>
<dbReference type="AlphaFoldDB" id="A0A6G1I5B1"/>
<evidence type="ECO:0000313" key="7">
    <source>
        <dbReference type="Proteomes" id="UP000799640"/>
    </source>
</evidence>
<gene>
    <name evidence="6" type="ORF">EJ06DRAFT_541261</name>
</gene>
<evidence type="ECO:0000256" key="4">
    <source>
        <dbReference type="RuleBase" id="RU363019"/>
    </source>
</evidence>
<keyword evidence="3 4" id="KW-0413">Isomerase</keyword>
<feature type="domain" description="PPIase cyclophilin-type" evidence="5">
    <location>
        <begin position="12"/>
        <end position="173"/>
    </location>
</feature>
<keyword evidence="7" id="KW-1185">Reference proteome</keyword>
<sequence length="183" mass="19713">MARSSSPRPRVFLDISEDTTPIGRIIIELFTEHTPKTCENFRTLCTSPQPPNYKLSPFHRIIDTFMLQGGDITAGNGTGGTSIYGPTFPDENLSWRPLDSRGLVCMANRGPNTNSSQFFITLAPCPHLNGRHTVFGRVVPTPTSDAVLTRMSSVPVDSNDKPLTPLLITHTVSGLAGGGACCA</sequence>
<dbReference type="PANTHER" id="PTHR11071">
    <property type="entry name" value="PEPTIDYL-PROLYL CIS-TRANS ISOMERASE"/>
    <property type="match status" value="1"/>
</dbReference>
<dbReference type="GO" id="GO:0016018">
    <property type="term" value="F:cyclosporin A binding"/>
    <property type="evidence" value="ECO:0007669"/>
    <property type="project" value="TreeGrafter"/>
</dbReference>
<dbReference type="PRINTS" id="PR00153">
    <property type="entry name" value="CSAPPISMRASE"/>
</dbReference>
<dbReference type="EC" id="5.2.1.8" evidence="4"/>
<dbReference type="Proteomes" id="UP000799640">
    <property type="component" value="Unassembled WGS sequence"/>
</dbReference>
<proteinExistence type="inferred from homology"/>
<dbReference type="InterPro" id="IPR020892">
    <property type="entry name" value="Cyclophilin-type_PPIase_CS"/>
</dbReference>
<dbReference type="PANTHER" id="PTHR11071:SF561">
    <property type="entry name" value="PEPTIDYL-PROLYL CIS-TRANS ISOMERASE D-RELATED"/>
    <property type="match status" value="1"/>
</dbReference>
<evidence type="ECO:0000256" key="2">
    <source>
        <dbReference type="ARBA" id="ARBA00023110"/>
    </source>
</evidence>